<dbReference type="Proteomes" id="UP000451233">
    <property type="component" value="Unassembled WGS sequence"/>
</dbReference>
<organism evidence="6 7">
    <name type="scientific">Hufsiella ginkgonis</name>
    <dbReference type="NCBI Taxonomy" id="2695274"/>
    <lineage>
        <taxon>Bacteria</taxon>
        <taxon>Pseudomonadati</taxon>
        <taxon>Bacteroidota</taxon>
        <taxon>Sphingobacteriia</taxon>
        <taxon>Sphingobacteriales</taxon>
        <taxon>Sphingobacteriaceae</taxon>
        <taxon>Hufsiella</taxon>
    </lineage>
</organism>
<keyword evidence="2" id="KW-0645">Protease</keyword>
<evidence type="ECO:0000313" key="6">
    <source>
        <dbReference type="EMBL" id="MXV15699.1"/>
    </source>
</evidence>
<dbReference type="RefSeq" id="WP_160906676.1">
    <property type="nucleotide sequence ID" value="NZ_WVHS01000002.1"/>
</dbReference>
<dbReference type="InterPro" id="IPR051202">
    <property type="entry name" value="Peptidase_C40"/>
</dbReference>
<feature type="domain" description="NlpC/P60" evidence="5">
    <location>
        <begin position="56"/>
        <end position="185"/>
    </location>
</feature>
<dbReference type="PANTHER" id="PTHR47053">
    <property type="entry name" value="MUREIN DD-ENDOPEPTIDASE MEPH-RELATED"/>
    <property type="match status" value="1"/>
</dbReference>
<reference evidence="6 7" key="1">
    <citation type="submission" date="2019-11" db="EMBL/GenBank/DDBJ databases">
        <title>Pedobacter sp. HMF7056 Genome sequencing and assembly.</title>
        <authorList>
            <person name="Kang H."/>
            <person name="Kim H."/>
            <person name="Joh K."/>
        </authorList>
    </citation>
    <scope>NUCLEOTIDE SEQUENCE [LARGE SCALE GENOMIC DNA]</scope>
    <source>
        <strain evidence="6 7">HMF7056</strain>
    </source>
</reference>
<evidence type="ECO:0000256" key="3">
    <source>
        <dbReference type="ARBA" id="ARBA00022801"/>
    </source>
</evidence>
<evidence type="ECO:0000313" key="7">
    <source>
        <dbReference type="Proteomes" id="UP000451233"/>
    </source>
</evidence>
<dbReference type="InterPro" id="IPR000064">
    <property type="entry name" value="NLP_P60_dom"/>
</dbReference>
<evidence type="ECO:0000259" key="5">
    <source>
        <dbReference type="PROSITE" id="PS51935"/>
    </source>
</evidence>
<dbReference type="EMBL" id="WVHS01000002">
    <property type="protein sequence ID" value="MXV15699.1"/>
    <property type="molecule type" value="Genomic_DNA"/>
</dbReference>
<protein>
    <submittedName>
        <fullName evidence="6">Peptidoglycan endopeptidase</fullName>
    </submittedName>
</protein>
<comment type="caution">
    <text evidence="6">The sequence shown here is derived from an EMBL/GenBank/DDBJ whole genome shotgun (WGS) entry which is preliminary data.</text>
</comment>
<dbReference type="PROSITE" id="PS51935">
    <property type="entry name" value="NLPC_P60"/>
    <property type="match status" value="1"/>
</dbReference>
<keyword evidence="7" id="KW-1185">Reference proteome</keyword>
<dbReference type="PANTHER" id="PTHR47053:SF1">
    <property type="entry name" value="MUREIN DD-ENDOPEPTIDASE MEPH-RELATED"/>
    <property type="match status" value="1"/>
</dbReference>
<dbReference type="Gene3D" id="3.90.1720.10">
    <property type="entry name" value="endopeptidase domain like (from Nostoc punctiforme)"/>
    <property type="match status" value="1"/>
</dbReference>
<sequence length="187" mass="20191">MHKIMILCGLPVVLFACGSAPEQYPVKIEAANQVKTDSLTQPVSVINPEGEINTGTTDPGKLVAYALTLKGTPYKYASADPASGFDCSGFITYVFNHFGISVPRSSVDFTQQGKPTELRLAKPGDLILFTGTDSTIRTVGHMGIITRSGDSTVFVHSTSGKAYGVTETTLNPYYMGRFVKVIRIFKE</sequence>
<proteinExistence type="inferred from homology"/>
<dbReference type="InterPro" id="IPR038765">
    <property type="entry name" value="Papain-like_cys_pep_sf"/>
</dbReference>
<dbReference type="PROSITE" id="PS51257">
    <property type="entry name" value="PROKAR_LIPOPROTEIN"/>
    <property type="match status" value="1"/>
</dbReference>
<dbReference type="AlphaFoldDB" id="A0A7K1XY79"/>
<dbReference type="GO" id="GO:0006508">
    <property type="term" value="P:proteolysis"/>
    <property type="evidence" value="ECO:0007669"/>
    <property type="project" value="UniProtKB-KW"/>
</dbReference>
<evidence type="ECO:0000256" key="1">
    <source>
        <dbReference type="ARBA" id="ARBA00007074"/>
    </source>
</evidence>
<evidence type="ECO:0000256" key="4">
    <source>
        <dbReference type="ARBA" id="ARBA00022807"/>
    </source>
</evidence>
<keyword evidence="4" id="KW-0788">Thiol protease</keyword>
<dbReference type="GO" id="GO:0008234">
    <property type="term" value="F:cysteine-type peptidase activity"/>
    <property type="evidence" value="ECO:0007669"/>
    <property type="project" value="UniProtKB-KW"/>
</dbReference>
<dbReference type="Pfam" id="PF00877">
    <property type="entry name" value="NLPC_P60"/>
    <property type="match status" value="1"/>
</dbReference>
<evidence type="ECO:0000256" key="2">
    <source>
        <dbReference type="ARBA" id="ARBA00022670"/>
    </source>
</evidence>
<gene>
    <name evidence="6" type="ORF">GS398_10325</name>
</gene>
<keyword evidence="3" id="KW-0378">Hydrolase</keyword>
<comment type="similarity">
    <text evidence="1">Belongs to the peptidase C40 family.</text>
</comment>
<accession>A0A7K1XY79</accession>
<name>A0A7K1XY79_9SPHI</name>
<dbReference type="SUPFAM" id="SSF54001">
    <property type="entry name" value="Cysteine proteinases"/>
    <property type="match status" value="1"/>
</dbReference>